<keyword evidence="2" id="KW-1185">Reference proteome</keyword>
<name>A0A0W0VAX9_9GAMM</name>
<comment type="caution">
    <text evidence="1">The sequence shown here is derived from an EMBL/GenBank/DDBJ whole genome shotgun (WGS) entry which is preliminary data.</text>
</comment>
<dbReference type="AlphaFoldDB" id="A0A0W0VAX9"/>
<gene>
    <name evidence="1" type="ORF">Ljor_1320</name>
</gene>
<protein>
    <submittedName>
        <fullName evidence="1">Uncharacterized protein</fullName>
    </submittedName>
</protein>
<reference evidence="1 2" key="1">
    <citation type="submission" date="2015-11" db="EMBL/GenBank/DDBJ databases">
        <title>Genomic analysis of 38 Legionella species identifies large and diverse effector repertoires.</title>
        <authorList>
            <person name="Burstein D."/>
            <person name="Amaro F."/>
            <person name="Zusman T."/>
            <person name="Lifshitz Z."/>
            <person name="Cohen O."/>
            <person name="Gilbert J.A."/>
            <person name="Pupko T."/>
            <person name="Shuman H.A."/>
            <person name="Segal G."/>
        </authorList>
    </citation>
    <scope>NUCLEOTIDE SEQUENCE [LARGE SCALE GENOMIC DNA]</scope>
    <source>
        <strain evidence="1 2">BL-540</strain>
    </source>
</reference>
<dbReference type="OrthoDB" id="5637293at2"/>
<proteinExistence type="predicted"/>
<accession>A0A0W0VAX9</accession>
<dbReference type="PATRIC" id="fig|456.5.peg.1413"/>
<dbReference type="STRING" id="456.Ljor_1320"/>
<evidence type="ECO:0000313" key="2">
    <source>
        <dbReference type="Proteomes" id="UP000055035"/>
    </source>
</evidence>
<dbReference type="Proteomes" id="UP000055035">
    <property type="component" value="Unassembled WGS sequence"/>
</dbReference>
<dbReference type="EMBL" id="LNYJ01000011">
    <property type="protein sequence ID" value="KTD17014.1"/>
    <property type="molecule type" value="Genomic_DNA"/>
</dbReference>
<organism evidence="1 2">
    <name type="scientific">Legionella jordanis</name>
    <dbReference type="NCBI Taxonomy" id="456"/>
    <lineage>
        <taxon>Bacteria</taxon>
        <taxon>Pseudomonadati</taxon>
        <taxon>Pseudomonadota</taxon>
        <taxon>Gammaproteobacteria</taxon>
        <taxon>Legionellales</taxon>
        <taxon>Legionellaceae</taxon>
        <taxon>Legionella</taxon>
    </lineage>
</organism>
<sequence length="282" mass="32018">MWLCDNIHFLFNPQEWYIMFFEQPQINRVAHHLEATLAELCQGSWTYYLRKSQSASQIHYQNHLEKEIDLEKIFNTPEIFRAREHFSLEPSFDDEVPAFALLNGSGRYVYYSALLEEARKIRDELRKQDPDYNSIINCARAIKESCADITDVTGGKIHMQVDRMMGGNLVVDLFMGVIGLVCTPVKMLAGLVCAIPYCLSFSEYCGGPQFFLDTALELLDSVGKILFSLAFPLAMLKSAYNTGSFNPLTKGEVQRSIDTIIRLADCEIKLNEANVEKTSPSN</sequence>
<evidence type="ECO:0000313" key="1">
    <source>
        <dbReference type="EMBL" id="KTD17014.1"/>
    </source>
</evidence>
<dbReference type="RefSeq" id="WP_058470817.1">
    <property type="nucleotide sequence ID" value="NZ_CAAAIC010000003.1"/>
</dbReference>